<feature type="region of interest" description="Disordered" evidence="1">
    <location>
        <begin position="172"/>
        <end position="206"/>
    </location>
</feature>
<dbReference type="EnsemblMetazoa" id="AALFPA23_009572.R13201">
    <property type="protein sequence ID" value="AALFPA23_009572.P13201"/>
    <property type="gene ID" value="AALFPA23_009572"/>
</dbReference>
<name>A0ABM1YIY5_AEDAL</name>
<evidence type="ECO:0000313" key="2">
    <source>
        <dbReference type="EnsemblMetazoa" id="AALFPA23_009572.P13201"/>
    </source>
</evidence>
<dbReference type="Proteomes" id="UP000069940">
    <property type="component" value="Unassembled WGS sequence"/>
</dbReference>
<reference evidence="3" key="1">
    <citation type="journal article" date="2015" name="Proc. Natl. Acad. Sci. U.S.A.">
        <title>Genome sequence of the Asian Tiger mosquito, Aedes albopictus, reveals insights into its biology, genetics, and evolution.</title>
        <authorList>
            <person name="Chen X.G."/>
            <person name="Jiang X."/>
            <person name="Gu J."/>
            <person name="Xu M."/>
            <person name="Wu Y."/>
            <person name="Deng Y."/>
            <person name="Zhang C."/>
            <person name="Bonizzoni M."/>
            <person name="Dermauw W."/>
            <person name="Vontas J."/>
            <person name="Armbruster P."/>
            <person name="Huang X."/>
            <person name="Yang Y."/>
            <person name="Zhang H."/>
            <person name="He W."/>
            <person name="Peng H."/>
            <person name="Liu Y."/>
            <person name="Wu K."/>
            <person name="Chen J."/>
            <person name="Lirakis M."/>
            <person name="Topalis P."/>
            <person name="Van Leeuwen T."/>
            <person name="Hall A.B."/>
            <person name="Jiang X."/>
            <person name="Thorpe C."/>
            <person name="Mueller R.L."/>
            <person name="Sun C."/>
            <person name="Waterhouse R.M."/>
            <person name="Yan G."/>
            <person name="Tu Z.J."/>
            <person name="Fang X."/>
            <person name="James A.A."/>
        </authorList>
    </citation>
    <scope>NUCLEOTIDE SEQUENCE [LARGE SCALE GENOMIC DNA]</scope>
    <source>
        <strain evidence="3">Foshan</strain>
    </source>
</reference>
<evidence type="ECO:0000256" key="1">
    <source>
        <dbReference type="SAM" id="MobiDB-lite"/>
    </source>
</evidence>
<evidence type="ECO:0000313" key="3">
    <source>
        <dbReference type="Proteomes" id="UP000069940"/>
    </source>
</evidence>
<reference evidence="2" key="2">
    <citation type="submission" date="2025-05" db="UniProtKB">
        <authorList>
            <consortium name="EnsemblMetazoa"/>
        </authorList>
    </citation>
    <scope>IDENTIFICATION</scope>
    <source>
        <strain evidence="2">Foshan</strain>
    </source>
</reference>
<proteinExistence type="predicted"/>
<sequence>MQFFKEISGFKFVLTGLPLTEPAKLKQELARSNINPSDVKVLSTTPSSLGTYALYVLYFPRGSVKLQDLKKTKALFNVAVSWRFYEKRVDDAAQCFRCQRFGYGSTNCNLAPKCVKCSGKHLSNGCSLPKKAALNSKHNDRSQLKCANCGANHTANFRGCPARKSYLEDLDKKRKKPTHLPPRKTNIDFPLLGNQGPPAPRRATPNANSNATYAQIAALGTHSPASDPHSNDGLFTITEFLSLARDMFIRLKGCRSKEQQFFALSELMLKYLYNG</sequence>
<keyword evidence="3" id="KW-1185">Reference proteome</keyword>
<dbReference type="RefSeq" id="XP_062715497.1">
    <property type="nucleotide sequence ID" value="XM_062859513.1"/>
</dbReference>
<evidence type="ECO:0008006" key="4">
    <source>
        <dbReference type="Google" id="ProtNLM"/>
    </source>
</evidence>
<accession>A0ABM1YIY5</accession>
<organism evidence="2 3">
    <name type="scientific">Aedes albopictus</name>
    <name type="common">Asian tiger mosquito</name>
    <name type="synonym">Stegomyia albopicta</name>
    <dbReference type="NCBI Taxonomy" id="7160"/>
    <lineage>
        <taxon>Eukaryota</taxon>
        <taxon>Metazoa</taxon>
        <taxon>Ecdysozoa</taxon>
        <taxon>Arthropoda</taxon>
        <taxon>Hexapoda</taxon>
        <taxon>Insecta</taxon>
        <taxon>Pterygota</taxon>
        <taxon>Neoptera</taxon>
        <taxon>Endopterygota</taxon>
        <taxon>Diptera</taxon>
        <taxon>Nematocera</taxon>
        <taxon>Culicoidea</taxon>
        <taxon>Culicidae</taxon>
        <taxon>Culicinae</taxon>
        <taxon>Aedini</taxon>
        <taxon>Aedes</taxon>
        <taxon>Stegomyia</taxon>
    </lineage>
</organism>
<protein>
    <recommendedName>
        <fullName evidence="4">Nucleic-acid-binding protein from transposon X-element</fullName>
    </recommendedName>
</protein>
<feature type="compositionally biased region" description="Basic residues" evidence="1">
    <location>
        <begin position="173"/>
        <end position="182"/>
    </location>
</feature>
<dbReference type="GeneID" id="134291576"/>